<comment type="caution">
    <text evidence="7">The sequence shown here is derived from an EMBL/GenBank/DDBJ whole genome shotgun (WGS) entry which is preliminary data.</text>
</comment>
<dbReference type="GO" id="GO:0008821">
    <property type="term" value="F:crossover junction DNA endonuclease activity"/>
    <property type="evidence" value="ECO:0007669"/>
    <property type="project" value="TreeGrafter"/>
</dbReference>
<accession>A0A8K0UGG5</accession>
<dbReference type="InterPro" id="IPR027417">
    <property type="entry name" value="P-loop_NTPase"/>
</dbReference>
<protein>
    <submittedName>
        <fullName evidence="7">P-loop containing nucleoside triphosphate hydrolase protein</fullName>
    </submittedName>
</protein>
<dbReference type="EMBL" id="JAEVFJ010000046">
    <property type="protein sequence ID" value="KAH8084336.1"/>
    <property type="molecule type" value="Genomic_DNA"/>
</dbReference>
<sequence>MDGRPLSTLKLPPATQSALMRAGYATVADVLATPAEALAKELNISLAATQTIYSASQAQRAAPMTQSAAVLVGGNSKRLTTLSRPLDAILDGGIQRGSILEISGAPGSLKETLAERIALSFVEENEEVLFVDMQNMSGVDKLKECFNKSSDLPPQHERLVHFLSLQTLSDVMIFLGQLHEFLTSHPKTSLLVLNSLSFPFQSSVGFPHSTRNALLERTKTSLAKACASGALTVIITTQLATKMLNADGTSANFDTGSRAVLLPQLGSSYLPNGKTYRVMIVPHSPTSGVLRLLSSPLHVQAQNKQPVRDEPYEIIEGVMQ</sequence>
<keyword evidence="3" id="KW-0227">DNA damage</keyword>
<keyword evidence="8" id="KW-1185">Reference proteome</keyword>
<dbReference type="GO" id="GO:0033065">
    <property type="term" value="C:Rad51C-XRCC3 complex"/>
    <property type="evidence" value="ECO:0007669"/>
    <property type="project" value="TreeGrafter"/>
</dbReference>
<keyword evidence="7" id="KW-0378">Hydrolase</keyword>
<dbReference type="PANTHER" id="PTHR46239:SF1">
    <property type="entry name" value="DNA REPAIR PROTEIN RAD51 HOMOLOG 3"/>
    <property type="match status" value="1"/>
</dbReference>
<dbReference type="Proteomes" id="UP000813824">
    <property type="component" value="Unassembled WGS sequence"/>
</dbReference>
<dbReference type="SUPFAM" id="SSF52540">
    <property type="entry name" value="P-loop containing nucleoside triphosphate hydrolases"/>
    <property type="match status" value="1"/>
</dbReference>
<evidence type="ECO:0000313" key="7">
    <source>
        <dbReference type="EMBL" id="KAH8084336.1"/>
    </source>
</evidence>
<evidence type="ECO:0000256" key="5">
    <source>
        <dbReference type="ARBA" id="ARBA00023204"/>
    </source>
</evidence>
<dbReference type="GO" id="GO:0007131">
    <property type="term" value="P:reciprocal meiotic recombination"/>
    <property type="evidence" value="ECO:0007669"/>
    <property type="project" value="TreeGrafter"/>
</dbReference>
<reference evidence="7" key="1">
    <citation type="journal article" date="2021" name="New Phytol.">
        <title>Evolutionary innovations through gain and loss of genes in the ectomycorrhizal Boletales.</title>
        <authorList>
            <person name="Wu G."/>
            <person name="Miyauchi S."/>
            <person name="Morin E."/>
            <person name="Kuo A."/>
            <person name="Drula E."/>
            <person name="Varga T."/>
            <person name="Kohler A."/>
            <person name="Feng B."/>
            <person name="Cao Y."/>
            <person name="Lipzen A."/>
            <person name="Daum C."/>
            <person name="Hundley H."/>
            <person name="Pangilinan J."/>
            <person name="Johnson J."/>
            <person name="Barry K."/>
            <person name="LaButti K."/>
            <person name="Ng V."/>
            <person name="Ahrendt S."/>
            <person name="Min B."/>
            <person name="Choi I.G."/>
            <person name="Park H."/>
            <person name="Plett J.M."/>
            <person name="Magnuson J."/>
            <person name="Spatafora J.W."/>
            <person name="Nagy L.G."/>
            <person name="Henrissat B."/>
            <person name="Grigoriev I.V."/>
            <person name="Yang Z.L."/>
            <person name="Xu J."/>
            <person name="Martin F.M."/>
        </authorList>
    </citation>
    <scope>NUCLEOTIDE SEQUENCE</scope>
    <source>
        <strain evidence="7">KKN 215</strain>
    </source>
</reference>
<dbReference type="GO" id="GO:0000400">
    <property type="term" value="F:four-way junction DNA binding"/>
    <property type="evidence" value="ECO:0007669"/>
    <property type="project" value="TreeGrafter"/>
</dbReference>
<comment type="subcellular location">
    <subcellularLocation>
        <location evidence="1">Nucleus</location>
    </subcellularLocation>
</comment>
<evidence type="ECO:0000256" key="2">
    <source>
        <dbReference type="ARBA" id="ARBA00022741"/>
    </source>
</evidence>
<dbReference type="GO" id="GO:0033063">
    <property type="term" value="C:Rad51B-Rad51C-Rad51D-XRCC2 complex"/>
    <property type="evidence" value="ECO:0007669"/>
    <property type="project" value="TreeGrafter"/>
</dbReference>
<evidence type="ECO:0000313" key="8">
    <source>
        <dbReference type="Proteomes" id="UP000813824"/>
    </source>
</evidence>
<name>A0A8K0UGG5_9AGAR</name>
<evidence type="ECO:0000256" key="4">
    <source>
        <dbReference type="ARBA" id="ARBA00022840"/>
    </source>
</evidence>
<evidence type="ECO:0000256" key="1">
    <source>
        <dbReference type="ARBA" id="ARBA00004123"/>
    </source>
</evidence>
<dbReference type="GO" id="GO:0000707">
    <property type="term" value="P:meiotic DNA recombinase assembly"/>
    <property type="evidence" value="ECO:0007669"/>
    <property type="project" value="TreeGrafter"/>
</dbReference>
<dbReference type="InterPro" id="IPR052093">
    <property type="entry name" value="HR_Repair_Mediator"/>
</dbReference>
<dbReference type="AlphaFoldDB" id="A0A8K0UGG5"/>
<dbReference type="OrthoDB" id="5957327at2759"/>
<dbReference type="GO" id="GO:0005524">
    <property type="term" value="F:ATP binding"/>
    <property type="evidence" value="ECO:0007669"/>
    <property type="project" value="UniProtKB-KW"/>
</dbReference>
<dbReference type="GO" id="GO:0005657">
    <property type="term" value="C:replication fork"/>
    <property type="evidence" value="ECO:0007669"/>
    <property type="project" value="TreeGrafter"/>
</dbReference>
<gene>
    <name evidence="7" type="ORF">BXZ70DRAFT_570066</name>
</gene>
<evidence type="ECO:0000256" key="6">
    <source>
        <dbReference type="ARBA" id="ARBA00023242"/>
    </source>
</evidence>
<proteinExistence type="predicted"/>
<dbReference type="Gene3D" id="3.40.50.300">
    <property type="entry name" value="P-loop containing nucleotide triphosphate hydrolases"/>
    <property type="match status" value="1"/>
</dbReference>
<organism evidence="7 8">
    <name type="scientific">Cristinia sonorae</name>
    <dbReference type="NCBI Taxonomy" id="1940300"/>
    <lineage>
        <taxon>Eukaryota</taxon>
        <taxon>Fungi</taxon>
        <taxon>Dikarya</taxon>
        <taxon>Basidiomycota</taxon>
        <taxon>Agaricomycotina</taxon>
        <taxon>Agaricomycetes</taxon>
        <taxon>Agaricomycetidae</taxon>
        <taxon>Agaricales</taxon>
        <taxon>Pleurotineae</taxon>
        <taxon>Stephanosporaceae</taxon>
        <taxon>Cristinia</taxon>
    </lineage>
</organism>
<keyword evidence="6" id="KW-0539">Nucleus</keyword>
<evidence type="ECO:0000256" key="3">
    <source>
        <dbReference type="ARBA" id="ARBA00022763"/>
    </source>
</evidence>
<dbReference type="PANTHER" id="PTHR46239">
    <property type="entry name" value="DNA REPAIR PROTEIN RAD51 HOMOLOG 3 RAD51C"/>
    <property type="match status" value="1"/>
</dbReference>
<keyword evidence="2" id="KW-0547">Nucleotide-binding</keyword>
<keyword evidence="5" id="KW-0234">DNA repair</keyword>
<keyword evidence="4" id="KW-0067">ATP-binding</keyword>